<dbReference type="OrthoDB" id="6309052at2"/>
<gene>
    <name evidence="1" type="ORF">VA7868_01411</name>
</gene>
<dbReference type="AlphaFoldDB" id="A0A1M5Y0N0"/>
<evidence type="ECO:0000313" key="1">
    <source>
        <dbReference type="EMBL" id="SHI05499.1"/>
    </source>
</evidence>
<protein>
    <submittedName>
        <fullName evidence="1">Uncharacterized protein</fullName>
    </submittedName>
</protein>
<dbReference type="Proteomes" id="UP000184608">
    <property type="component" value="Unassembled WGS sequence"/>
</dbReference>
<keyword evidence="2" id="KW-1185">Reference proteome</keyword>
<proteinExistence type="predicted"/>
<sequence>MKKSRTNIKKKTPKTNANYEAKFEQMVGEYHAAKALLDSMTAGTPEHSQQKKHCDSLFASAERFFNRNNSQ</sequence>
<dbReference type="RefSeq" id="WP_073603158.1">
    <property type="nucleotide sequence ID" value="NZ_FQXZ01000014.1"/>
</dbReference>
<dbReference type="EMBL" id="FQXZ01000014">
    <property type="protein sequence ID" value="SHI05499.1"/>
    <property type="molecule type" value="Genomic_DNA"/>
</dbReference>
<reference evidence="1 2" key="1">
    <citation type="submission" date="2016-11" db="EMBL/GenBank/DDBJ databases">
        <authorList>
            <person name="Jaros S."/>
            <person name="Januszkiewicz K."/>
            <person name="Wedrychowicz H."/>
        </authorList>
    </citation>
    <scope>NUCLEOTIDE SEQUENCE [LARGE SCALE GENOMIC DNA]</scope>
    <source>
        <strain evidence="1 2">CECT 7868</strain>
    </source>
</reference>
<name>A0A1M5Y0N0_9VIBR</name>
<evidence type="ECO:0000313" key="2">
    <source>
        <dbReference type="Proteomes" id="UP000184608"/>
    </source>
</evidence>
<organism evidence="1 2">
    <name type="scientific">Vibrio aerogenes CECT 7868</name>
    <dbReference type="NCBI Taxonomy" id="1216006"/>
    <lineage>
        <taxon>Bacteria</taxon>
        <taxon>Pseudomonadati</taxon>
        <taxon>Pseudomonadota</taxon>
        <taxon>Gammaproteobacteria</taxon>
        <taxon>Vibrionales</taxon>
        <taxon>Vibrionaceae</taxon>
        <taxon>Vibrio</taxon>
    </lineage>
</organism>
<accession>A0A1M5Y0N0</accession>